<evidence type="ECO:0008006" key="3">
    <source>
        <dbReference type="Google" id="ProtNLM"/>
    </source>
</evidence>
<evidence type="ECO:0000313" key="1">
    <source>
        <dbReference type="EMBL" id="MDQ0255677.1"/>
    </source>
</evidence>
<dbReference type="RefSeq" id="WP_307326737.1">
    <property type="nucleotide sequence ID" value="NZ_JAUSUG010000012.1"/>
</dbReference>
<keyword evidence="2" id="KW-1185">Reference proteome</keyword>
<evidence type="ECO:0000313" key="2">
    <source>
        <dbReference type="Proteomes" id="UP001230005"/>
    </source>
</evidence>
<comment type="caution">
    <text evidence="1">The sequence shown here is derived from an EMBL/GenBank/DDBJ whole genome shotgun (WGS) entry which is preliminary data.</text>
</comment>
<organism evidence="1 2">
    <name type="scientific">Evansella vedderi</name>
    <dbReference type="NCBI Taxonomy" id="38282"/>
    <lineage>
        <taxon>Bacteria</taxon>
        <taxon>Bacillati</taxon>
        <taxon>Bacillota</taxon>
        <taxon>Bacilli</taxon>
        <taxon>Bacillales</taxon>
        <taxon>Bacillaceae</taxon>
        <taxon>Evansella</taxon>
    </lineage>
</organism>
<name>A0ABT9ZWR7_9BACI</name>
<accession>A0ABT9ZWR7</accession>
<reference evidence="1 2" key="1">
    <citation type="submission" date="2023-07" db="EMBL/GenBank/DDBJ databases">
        <title>Genomic Encyclopedia of Type Strains, Phase IV (KMG-IV): sequencing the most valuable type-strain genomes for metagenomic binning, comparative biology and taxonomic classification.</title>
        <authorList>
            <person name="Goeker M."/>
        </authorList>
    </citation>
    <scope>NUCLEOTIDE SEQUENCE [LARGE SCALE GENOMIC DNA]</scope>
    <source>
        <strain evidence="1 2">DSM 9768</strain>
    </source>
</reference>
<protein>
    <recommendedName>
        <fullName evidence="3">Group-specific protein</fullName>
    </recommendedName>
</protein>
<dbReference type="Proteomes" id="UP001230005">
    <property type="component" value="Unassembled WGS sequence"/>
</dbReference>
<gene>
    <name evidence="1" type="ORF">J2S74_003059</name>
</gene>
<proteinExistence type="predicted"/>
<sequence length="76" mass="9132">MGECKLDHSLEDVRKKLQEQASFLSKELYEGFTNFLDKDLSQQELNEAFHLLKKYDLSSKEEQEVRNEKMKEMFQQ</sequence>
<dbReference type="EMBL" id="JAUSUG010000012">
    <property type="protein sequence ID" value="MDQ0255677.1"/>
    <property type="molecule type" value="Genomic_DNA"/>
</dbReference>